<proteinExistence type="predicted"/>
<name>A0A7V3E7J4_9BACT</name>
<feature type="transmembrane region" description="Helical" evidence="6">
    <location>
        <begin position="352"/>
        <end position="369"/>
    </location>
</feature>
<dbReference type="PRINTS" id="PR01035">
    <property type="entry name" value="TCRTETA"/>
</dbReference>
<accession>A0A7V3E7J4</accession>
<keyword evidence="2" id="KW-0813">Transport</keyword>
<evidence type="ECO:0000259" key="7">
    <source>
        <dbReference type="PROSITE" id="PS50850"/>
    </source>
</evidence>
<feature type="domain" description="Major facilitator superfamily (MFS) profile" evidence="7">
    <location>
        <begin position="7"/>
        <end position="397"/>
    </location>
</feature>
<dbReference type="Pfam" id="PF07690">
    <property type="entry name" value="MFS_1"/>
    <property type="match status" value="1"/>
</dbReference>
<evidence type="ECO:0000313" key="8">
    <source>
        <dbReference type="EMBL" id="HFI91397.1"/>
    </source>
</evidence>
<feature type="transmembrane region" description="Helical" evidence="6">
    <location>
        <begin position="42"/>
        <end position="62"/>
    </location>
</feature>
<dbReference type="InterPro" id="IPR011701">
    <property type="entry name" value="MFS"/>
</dbReference>
<evidence type="ECO:0000256" key="4">
    <source>
        <dbReference type="ARBA" id="ARBA00022989"/>
    </source>
</evidence>
<comment type="caution">
    <text evidence="8">The sequence shown here is derived from an EMBL/GenBank/DDBJ whole genome shotgun (WGS) entry which is preliminary data.</text>
</comment>
<dbReference type="PANTHER" id="PTHR23504">
    <property type="entry name" value="MAJOR FACILITATOR SUPERFAMILY DOMAIN-CONTAINING PROTEIN 10"/>
    <property type="match status" value="1"/>
</dbReference>
<dbReference type="PROSITE" id="PS50850">
    <property type="entry name" value="MFS"/>
    <property type="match status" value="1"/>
</dbReference>
<dbReference type="Gene3D" id="1.20.1250.20">
    <property type="entry name" value="MFS general substrate transporter like domains"/>
    <property type="match status" value="1"/>
</dbReference>
<feature type="transmembrane region" description="Helical" evidence="6">
    <location>
        <begin position="7"/>
        <end position="30"/>
    </location>
</feature>
<feature type="transmembrane region" description="Helical" evidence="6">
    <location>
        <begin position="218"/>
        <end position="244"/>
    </location>
</feature>
<keyword evidence="4 6" id="KW-1133">Transmembrane helix</keyword>
<evidence type="ECO:0000256" key="5">
    <source>
        <dbReference type="ARBA" id="ARBA00023136"/>
    </source>
</evidence>
<evidence type="ECO:0000256" key="3">
    <source>
        <dbReference type="ARBA" id="ARBA00022692"/>
    </source>
</evidence>
<evidence type="ECO:0000256" key="6">
    <source>
        <dbReference type="SAM" id="Phobius"/>
    </source>
</evidence>
<evidence type="ECO:0000256" key="2">
    <source>
        <dbReference type="ARBA" id="ARBA00022448"/>
    </source>
</evidence>
<feature type="transmembrane region" description="Helical" evidence="6">
    <location>
        <begin position="131"/>
        <end position="150"/>
    </location>
</feature>
<reference evidence="8" key="1">
    <citation type="journal article" date="2020" name="mSystems">
        <title>Genome- and Community-Level Interaction Insights into Carbon Utilization and Element Cycling Functions of Hydrothermarchaeota in Hydrothermal Sediment.</title>
        <authorList>
            <person name="Zhou Z."/>
            <person name="Liu Y."/>
            <person name="Xu W."/>
            <person name="Pan J."/>
            <person name="Luo Z.H."/>
            <person name="Li M."/>
        </authorList>
    </citation>
    <scope>NUCLEOTIDE SEQUENCE [LARGE SCALE GENOMIC DNA]</scope>
    <source>
        <strain evidence="8">SpSt-479</strain>
    </source>
</reference>
<evidence type="ECO:0000256" key="1">
    <source>
        <dbReference type="ARBA" id="ARBA00004141"/>
    </source>
</evidence>
<feature type="transmembrane region" description="Helical" evidence="6">
    <location>
        <begin position="97"/>
        <end position="119"/>
    </location>
</feature>
<protein>
    <submittedName>
        <fullName evidence="8">MFS transporter</fullName>
    </submittedName>
</protein>
<feature type="transmembrane region" description="Helical" evidence="6">
    <location>
        <begin position="375"/>
        <end position="393"/>
    </location>
</feature>
<dbReference type="AlphaFoldDB" id="A0A7V3E7J4"/>
<dbReference type="CDD" id="cd17330">
    <property type="entry name" value="MFS_SLC46_TetA_like"/>
    <property type="match status" value="1"/>
</dbReference>
<feature type="transmembrane region" description="Helical" evidence="6">
    <location>
        <begin position="285"/>
        <end position="303"/>
    </location>
</feature>
<feature type="transmembrane region" description="Helical" evidence="6">
    <location>
        <begin position="74"/>
        <end position="91"/>
    </location>
</feature>
<keyword evidence="5 6" id="KW-0472">Membrane</keyword>
<dbReference type="InterPro" id="IPR020846">
    <property type="entry name" value="MFS_dom"/>
</dbReference>
<dbReference type="EMBL" id="DSUJ01000008">
    <property type="protein sequence ID" value="HFI91397.1"/>
    <property type="molecule type" value="Genomic_DNA"/>
</dbReference>
<dbReference type="PANTHER" id="PTHR23504:SF15">
    <property type="entry name" value="MAJOR FACILITATOR SUPERFAMILY (MFS) PROFILE DOMAIN-CONTAINING PROTEIN"/>
    <property type="match status" value="1"/>
</dbReference>
<dbReference type="GO" id="GO:0022857">
    <property type="term" value="F:transmembrane transporter activity"/>
    <property type="evidence" value="ECO:0007669"/>
    <property type="project" value="InterPro"/>
</dbReference>
<dbReference type="InterPro" id="IPR036259">
    <property type="entry name" value="MFS_trans_sf"/>
</dbReference>
<comment type="subcellular location">
    <subcellularLocation>
        <location evidence="1">Membrane</location>
        <topology evidence="1">Multi-pass membrane protein</topology>
    </subcellularLocation>
</comment>
<dbReference type="SUPFAM" id="SSF103473">
    <property type="entry name" value="MFS general substrate transporter"/>
    <property type="match status" value="1"/>
</dbReference>
<dbReference type="InterPro" id="IPR001958">
    <property type="entry name" value="Tet-R_TetA/multi-R_MdtG-like"/>
</dbReference>
<organism evidence="8">
    <name type="scientific">Ignavibacterium album</name>
    <dbReference type="NCBI Taxonomy" id="591197"/>
    <lineage>
        <taxon>Bacteria</taxon>
        <taxon>Pseudomonadati</taxon>
        <taxon>Ignavibacteriota</taxon>
        <taxon>Ignavibacteria</taxon>
        <taxon>Ignavibacteriales</taxon>
        <taxon>Ignavibacteriaceae</taxon>
        <taxon>Ignavibacterium</taxon>
    </lineage>
</organism>
<gene>
    <name evidence="8" type="ORF">ENS31_07695</name>
</gene>
<keyword evidence="3 6" id="KW-0812">Transmembrane</keyword>
<feature type="transmembrane region" description="Helical" evidence="6">
    <location>
        <begin position="156"/>
        <end position="180"/>
    </location>
</feature>
<feature type="transmembrane region" description="Helical" evidence="6">
    <location>
        <begin position="309"/>
        <end position="331"/>
    </location>
</feature>
<dbReference type="GO" id="GO:0016020">
    <property type="term" value="C:membrane"/>
    <property type="evidence" value="ECO:0007669"/>
    <property type="project" value="UniProtKB-SubCell"/>
</dbReference>
<sequence length="402" mass="43878">MKKESTALLLIFLTVFIDLLGFGLLIPILPAFGLKVLNIDEAAIGIVISAYSFVQFIFNPIFGRISDKRGRKPVIVFCLLLNAAGYLMFSITDSYLLLLLSRIIAGIGGSSISVAQAYIADVTTTENRSKGMGIIGSAFGLGFVFGPLLGGLLSEFGYAVVGYVSAGFSFIAFILTSILLPESLKITEQYQSGNFQKSRTQRLIDVQSFKHVFKKPDLALLISLFFVLTFSFANIYGTFALLGIQVYHFTDKQNGYMFGIIGLTSAIVQGTLIGKINKVLSKKNIFIISSFLISLNLALIPYAGNFLGLAVVGFFLSIGTGLFQPTILSLISEVTSEQEQGMTLGINQSMSAFARMLGPLWGGFAFEYLGYPFPFLTGAFFTAVIFLISIFYLPQKLNWNEP</sequence>
<feature type="transmembrane region" description="Helical" evidence="6">
    <location>
        <begin position="256"/>
        <end position="273"/>
    </location>
</feature>